<feature type="transmembrane region" description="Helical" evidence="1">
    <location>
        <begin position="97"/>
        <end position="117"/>
    </location>
</feature>
<feature type="domain" description="Protein FecR C-terminal" evidence="3">
    <location>
        <begin position="327"/>
        <end position="394"/>
    </location>
</feature>
<dbReference type="PANTHER" id="PTHR30273:SF2">
    <property type="entry name" value="PROTEIN FECR"/>
    <property type="match status" value="1"/>
</dbReference>
<dbReference type="EMBL" id="QCYK01000003">
    <property type="protein sequence ID" value="PUZ23348.1"/>
    <property type="molecule type" value="Genomic_DNA"/>
</dbReference>
<dbReference type="Pfam" id="PF16344">
    <property type="entry name" value="FecR_C"/>
    <property type="match status" value="1"/>
</dbReference>
<dbReference type="OrthoDB" id="1099916at2"/>
<evidence type="ECO:0000313" key="4">
    <source>
        <dbReference type="EMBL" id="PUZ23348.1"/>
    </source>
</evidence>
<keyword evidence="1" id="KW-0472">Membrane</keyword>
<dbReference type="InterPro" id="IPR012373">
    <property type="entry name" value="Ferrdict_sens_TM"/>
</dbReference>
<dbReference type="InterPro" id="IPR032508">
    <property type="entry name" value="FecR_C"/>
</dbReference>
<evidence type="ECO:0000256" key="1">
    <source>
        <dbReference type="SAM" id="Phobius"/>
    </source>
</evidence>
<organism evidence="4 5">
    <name type="scientific">Chitinophaga parva</name>
    <dbReference type="NCBI Taxonomy" id="2169414"/>
    <lineage>
        <taxon>Bacteria</taxon>
        <taxon>Pseudomonadati</taxon>
        <taxon>Bacteroidota</taxon>
        <taxon>Chitinophagia</taxon>
        <taxon>Chitinophagales</taxon>
        <taxon>Chitinophagaceae</taxon>
        <taxon>Chitinophaga</taxon>
    </lineage>
</organism>
<evidence type="ECO:0000313" key="5">
    <source>
        <dbReference type="Proteomes" id="UP000244450"/>
    </source>
</evidence>
<gene>
    <name evidence="4" type="ORF">DCC81_23470</name>
</gene>
<feature type="domain" description="FecR protein" evidence="2">
    <location>
        <begin position="193"/>
        <end position="285"/>
    </location>
</feature>
<comment type="caution">
    <text evidence="4">The sequence shown here is derived from an EMBL/GenBank/DDBJ whole genome shotgun (WGS) entry which is preliminary data.</text>
</comment>
<accession>A0A2T7BE20</accession>
<evidence type="ECO:0008006" key="6">
    <source>
        <dbReference type="Google" id="ProtNLM"/>
    </source>
</evidence>
<dbReference type="Gene3D" id="3.55.50.30">
    <property type="match status" value="1"/>
</dbReference>
<dbReference type="AlphaFoldDB" id="A0A2T7BE20"/>
<keyword evidence="1" id="KW-1133">Transmembrane helix</keyword>
<evidence type="ECO:0000259" key="3">
    <source>
        <dbReference type="Pfam" id="PF16344"/>
    </source>
</evidence>
<keyword evidence="5" id="KW-1185">Reference proteome</keyword>
<dbReference type="GO" id="GO:0016989">
    <property type="term" value="F:sigma factor antagonist activity"/>
    <property type="evidence" value="ECO:0007669"/>
    <property type="project" value="TreeGrafter"/>
</dbReference>
<reference evidence="4 5" key="1">
    <citation type="submission" date="2018-04" db="EMBL/GenBank/DDBJ databases">
        <title>Chitinophaga fuyangensis sp. nov., isolated from soil in a chemical factory.</title>
        <authorList>
            <person name="Chen K."/>
        </authorList>
    </citation>
    <scope>NUCLEOTIDE SEQUENCE [LARGE SCALE GENOMIC DNA]</scope>
    <source>
        <strain evidence="4 5">LY-1</strain>
    </source>
</reference>
<keyword evidence="1" id="KW-0812">Transmembrane</keyword>
<dbReference type="Proteomes" id="UP000244450">
    <property type="component" value="Unassembled WGS sequence"/>
</dbReference>
<sequence length="397" mass="44109">MKKISCLYVCGAIFLILYYKGDPMTEEEFLARYRQFLDGTLDAEGIAELHAYQDEMQLEDQHWRGDPLAHTITGLEIAQRLQVSMARKPGGLRRMRWARAVAACIALGIGVSAYYFWHSHVNTNRSGAPAVARTSPPAEKVWLTLANGRKISLSDAGKGVVAQSSGTSAQLQAKGQLTYTQDATAVKPDTNSISTPHGESFALTLTDGSRVHLNAGSTLRFPVYFGQDQRDVYLQGEAFFEVNASATRPFTVHVQEQAIQALGTSFNIKAFDPRGTRSTLLTGAVHVVMPERTLVLHPGQQAYFDGAHFTTRPADTEVVTAWMHGQFAFDNERLGDVLADMQHWYGIELVHGTGNFNRRFTGRIDHYTHIEDALKRLELTGALRYELTQQHIVITVL</sequence>
<name>A0A2T7BE20_9BACT</name>
<dbReference type="Pfam" id="PF04773">
    <property type="entry name" value="FecR"/>
    <property type="match status" value="1"/>
</dbReference>
<evidence type="ECO:0000259" key="2">
    <source>
        <dbReference type="Pfam" id="PF04773"/>
    </source>
</evidence>
<dbReference type="InterPro" id="IPR006860">
    <property type="entry name" value="FecR"/>
</dbReference>
<dbReference type="PANTHER" id="PTHR30273">
    <property type="entry name" value="PERIPLASMIC SIGNAL SENSOR AND SIGMA FACTOR ACTIVATOR FECR-RELATED"/>
    <property type="match status" value="1"/>
</dbReference>
<dbReference type="Gene3D" id="2.60.120.1440">
    <property type="match status" value="1"/>
</dbReference>
<protein>
    <recommendedName>
        <fullName evidence="6">Iron dicitrate transport regulator FecR</fullName>
    </recommendedName>
</protein>
<proteinExistence type="predicted"/>